<dbReference type="EMBL" id="FTMN01000002">
    <property type="protein sequence ID" value="SIQ11506.1"/>
    <property type="molecule type" value="Genomic_DNA"/>
</dbReference>
<feature type="domain" description="Tyr recombinase" evidence="2">
    <location>
        <begin position="210"/>
        <end position="373"/>
    </location>
</feature>
<evidence type="ECO:0000259" key="2">
    <source>
        <dbReference type="Pfam" id="PF00589"/>
    </source>
</evidence>
<sequence length="395" mass="46294">MARPKKIRYFNGVKLEDNLYPDNRGRECHWRYKRPDGTFRHFTAESVDAANFIARHNNERRNNPSPAKPSGNRLGTLAHYVGDFIHHRETQSPDLKTKRSWRNRCYSLHQFTRTITKQLSYLERSDVNDWWDTLSHHQQKARHAEFRKFFNYLMGRNLLPRMDYNPFTTADDRPRLYTRSQPARRAKRLTRVGFWAIYNSAGELGYECLQVAMGISLLTFMREGDICDLRLDEDIEDNLIKRVIGKSENQKGSAKAARLKWDLGNYQLLRKLIQRSRILSLQNRRCPYVISHWPKQRRLGKTKTHLAQVTPRRLIAMFDESRKHAGFTGDDAPGFHHIRSLADKLAADAGYHIQTIQHAMAHSSEEMTRLYQDGHELPYETVEIAFTEHQIGGSF</sequence>
<dbReference type="InterPro" id="IPR002104">
    <property type="entry name" value="Integrase_catalytic"/>
</dbReference>
<dbReference type="Proteomes" id="UP000186895">
    <property type="component" value="Unassembled WGS sequence"/>
</dbReference>
<dbReference type="Pfam" id="PF00589">
    <property type="entry name" value="Phage_integrase"/>
    <property type="match status" value="1"/>
</dbReference>
<dbReference type="SUPFAM" id="SSF56349">
    <property type="entry name" value="DNA breaking-rejoining enzymes"/>
    <property type="match status" value="1"/>
</dbReference>
<dbReference type="AlphaFoldDB" id="A0A1N6Q4T5"/>
<dbReference type="GO" id="GO:0006310">
    <property type="term" value="P:DNA recombination"/>
    <property type="evidence" value="ECO:0007669"/>
    <property type="project" value="UniProtKB-KW"/>
</dbReference>
<evidence type="ECO:0000313" key="4">
    <source>
        <dbReference type="Proteomes" id="UP000186895"/>
    </source>
</evidence>
<dbReference type="STRING" id="49186.SAMN05421647_102252"/>
<keyword evidence="4" id="KW-1185">Reference proteome</keyword>
<organism evidence="3 4">
    <name type="scientific">Marinobacterium stanieri</name>
    <dbReference type="NCBI Taxonomy" id="49186"/>
    <lineage>
        <taxon>Bacteria</taxon>
        <taxon>Pseudomonadati</taxon>
        <taxon>Pseudomonadota</taxon>
        <taxon>Gammaproteobacteria</taxon>
        <taxon>Oceanospirillales</taxon>
        <taxon>Oceanospirillaceae</taxon>
        <taxon>Marinobacterium</taxon>
    </lineage>
</organism>
<evidence type="ECO:0000313" key="3">
    <source>
        <dbReference type="EMBL" id="SIQ11506.1"/>
    </source>
</evidence>
<keyword evidence="1" id="KW-0233">DNA recombination</keyword>
<dbReference type="Gene3D" id="1.10.443.10">
    <property type="entry name" value="Intergrase catalytic core"/>
    <property type="match status" value="1"/>
</dbReference>
<reference evidence="3 4" key="1">
    <citation type="submission" date="2017-01" db="EMBL/GenBank/DDBJ databases">
        <authorList>
            <person name="Mah S.A."/>
            <person name="Swanson W.J."/>
            <person name="Moy G.W."/>
            <person name="Vacquier V.D."/>
        </authorList>
    </citation>
    <scope>NUCLEOTIDE SEQUENCE [LARGE SCALE GENOMIC DNA]</scope>
    <source>
        <strain evidence="3 4">DSM 7027</strain>
    </source>
</reference>
<accession>A0A1N6Q4T5</accession>
<dbReference type="InterPro" id="IPR011010">
    <property type="entry name" value="DNA_brk_join_enz"/>
</dbReference>
<dbReference type="GO" id="GO:0003677">
    <property type="term" value="F:DNA binding"/>
    <property type="evidence" value="ECO:0007669"/>
    <property type="project" value="InterPro"/>
</dbReference>
<dbReference type="RefSeq" id="WP_076461648.1">
    <property type="nucleotide sequence ID" value="NZ_FTMN01000002.1"/>
</dbReference>
<proteinExistence type="predicted"/>
<evidence type="ECO:0000256" key="1">
    <source>
        <dbReference type="ARBA" id="ARBA00023172"/>
    </source>
</evidence>
<dbReference type="GO" id="GO:0015074">
    <property type="term" value="P:DNA integration"/>
    <property type="evidence" value="ECO:0007669"/>
    <property type="project" value="InterPro"/>
</dbReference>
<name>A0A1N6Q4T5_9GAMM</name>
<gene>
    <name evidence="3" type="ORF">SAMN05421647_102252</name>
</gene>
<dbReference type="InterPro" id="IPR013762">
    <property type="entry name" value="Integrase-like_cat_sf"/>
</dbReference>
<protein>
    <submittedName>
        <fullName evidence="3">Phage integrase family protein</fullName>
    </submittedName>
</protein>